<dbReference type="PANTHER" id="PTHR42842">
    <property type="entry name" value="FAD/NAD(P)-BINDING OXIDOREDUCTASE"/>
    <property type="match status" value="1"/>
</dbReference>
<dbReference type="OrthoDB" id="2690153at2759"/>
<dbReference type="PRINTS" id="PR00419">
    <property type="entry name" value="ADXRDTASE"/>
</dbReference>
<evidence type="ECO:0000313" key="3">
    <source>
        <dbReference type="EMBL" id="KAF3452928.1"/>
    </source>
</evidence>
<proteinExistence type="predicted"/>
<dbReference type="InterPro" id="IPR036188">
    <property type="entry name" value="FAD/NAD-bd_sf"/>
</dbReference>
<evidence type="ECO:0000259" key="2">
    <source>
        <dbReference type="Pfam" id="PF21688"/>
    </source>
</evidence>
<dbReference type="Gene3D" id="3.50.50.60">
    <property type="entry name" value="FAD/NAD(P)-binding domain"/>
    <property type="match status" value="2"/>
</dbReference>
<evidence type="ECO:0008006" key="5">
    <source>
        <dbReference type="Google" id="ProtNLM"/>
    </source>
</evidence>
<dbReference type="AlphaFoldDB" id="A0A8K0HJ08"/>
<dbReference type="InterPro" id="IPR049516">
    <property type="entry name" value="FAD-depend_C"/>
</dbReference>
<comment type="caution">
    <text evidence="3">The sequence shown here is derived from an EMBL/GenBank/DDBJ whole genome shotgun (WGS) entry which is preliminary data.</text>
</comment>
<sequence length="704" mass="76811">MSLLPCKLLSLRPPNTKPGLPCSYWKLRYRCPQTIRVLCAKRTGKQRYPSEKKKIKLKHKEILADGKSKNKFQGIWRLSKLGVPVSKDPGKDFLGVSDGLLEAIAKVLEFPVAAMLPSEAFTVVRKSFDARKMLKDPKFVYIVDMDVQKLVSLEPRTEDFITMLEPRVGMVEHMPHTKISEDLISVINDCKKTAEGTVSRASGSKIYSLSGGTNIYPTAPKPRIAVVGSGPSGLFAALVLAELGANVTLIERGQPVEQRGRDIGALVVRRILQMESNFCFGEGGAGTWSDGKLVTRIGRNSDSVMAVLKTLVHFGAPKGILVNGKPHLGTDKLIPLLRNFRQHLQDLGVTIKFGKRVDDLLVEDAQVVGVKVSDSINSLQSNSQKWGYDAVVLAVGHSARDIYEMLLSHNMHLISKDFAVGLRIEHPQEVINRIQYSGVATEVRNGRGKVPVADYKLVKYISGEDGDAHVGAMDRSCYSFCMCPGGQVVLTSTNPSEICINGMSFSRRASKWANAALVVNVSTEDFGSLNFHGPLAGVEFQREFERRAAIMGGGNFVVPVQTVTDFLDNKLSVTSVPPSSYRLGVKAAYLNELYTTHITQALKHSISMFDKELPGFISKEALLHGVETRTSSPVQIPRSIHTYESTSLKGLYPVGEGAGYAGGIVSAAVDGMYAGFAVARSFELCHDGVESILGKAHSPGFVKY</sequence>
<evidence type="ECO:0000313" key="4">
    <source>
        <dbReference type="Proteomes" id="UP000796880"/>
    </source>
</evidence>
<organism evidence="3 4">
    <name type="scientific">Rhamnella rubrinervis</name>
    <dbReference type="NCBI Taxonomy" id="2594499"/>
    <lineage>
        <taxon>Eukaryota</taxon>
        <taxon>Viridiplantae</taxon>
        <taxon>Streptophyta</taxon>
        <taxon>Embryophyta</taxon>
        <taxon>Tracheophyta</taxon>
        <taxon>Spermatophyta</taxon>
        <taxon>Magnoliopsida</taxon>
        <taxon>eudicotyledons</taxon>
        <taxon>Gunneridae</taxon>
        <taxon>Pentapetalae</taxon>
        <taxon>rosids</taxon>
        <taxon>fabids</taxon>
        <taxon>Rosales</taxon>
        <taxon>Rhamnaceae</taxon>
        <taxon>rhamnoid group</taxon>
        <taxon>Rhamneae</taxon>
        <taxon>Rhamnella</taxon>
    </lineage>
</organism>
<feature type="domain" description="Pyridine nucleotide-disulphide oxidoreductase N-terminal" evidence="1">
    <location>
        <begin position="223"/>
        <end position="281"/>
    </location>
</feature>
<keyword evidence="4" id="KW-1185">Reference proteome</keyword>
<dbReference type="Pfam" id="PF00070">
    <property type="entry name" value="Pyr_redox"/>
    <property type="match status" value="1"/>
</dbReference>
<dbReference type="Pfam" id="PF21688">
    <property type="entry name" value="FAD-depend_C"/>
    <property type="match status" value="1"/>
</dbReference>
<dbReference type="EMBL" id="VOIH02000002">
    <property type="protein sequence ID" value="KAF3452928.1"/>
    <property type="molecule type" value="Genomic_DNA"/>
</dbReference>
<feature type="domain" description="FAD-dependent protein C-terminal" evidence="2">
    <location>
        <begin position="417"/>
        <end position="630"/>
    </location>
</feature>
<dbReference type="Gene3D" id="3.30.70.2700">
    <property type="match status" value="1"/>
</dbReference>
<name>A0A8K0HJ08_9ROSA</name>
<dbReference type="Proteomes" id="UP000796880">
    <property type="component" value="Unassembled WGS sequence"/>
</dbReference>
<dbReference type="SUPFAM" id="SSF51905">
    <property type="entry name" value="FAD/NAD(P)-binding domain"/>
    <property type="match status" value="1"/>
</dbReference>
<gene>
    <name evidence="3" type="ORF">FNV43_RR03361</name>
</gene>
<dbReference type="InterPro" id="IPR028348">
    <property type="entry name" value="FAD-binding_protein"/>
</dbReference>
<evidence type="ECO:0000259" key="1">
    <source>
        <dbReference type="Pfam" id="PF00070"/>
    </source>
</evidence>
<dbReference type="InterPro" id="IPR039648">
    <property type="entry name" value="DHPH_N"/>
</dbReference>
<protein>
    <recommendedName>
        <fullName evidence="5">FAD-binding domain-containing protein</fullName>
    </recommendedName>
</protein>
<dbReference type="PANTHER" id="PTHR42842:SF3">
    <property type="entry name" value="FAD_NAD(P)-BINDING OXIDOREDUCTASE FAMILY PROTEIN"/>
    <property type="match status" value="1"/>
</dbReference>
<accession>A0A8K0HJ08</accession>
<reference evidence="3" key="1">
    <citation type="submission" date="2020-03" db="EMBL/GenBank/DDBJ databases">
        <title>A high-quality chromosome-level genome assembly of a woody plant with both climbing and erect habits, Rhamnella rubrinervis.</title>
        <authorList>
            <person name="Lu Z."/>
            <person name="Yang Y."/>
            <person name="Zhu X."/>
            <person name="Sun Y."/>
        </authorList>
    </citation>
    <scope>NUCLEOTIDE SEQUENCE</scope>
    <source>
        <strain evidence="3">BYM</strain>
        <tissue evidence="3">Leaf</tissue>
    </source>
</reference>